<gene>
    <name evidence="6" type="ORF">LIP_3511</name>
</gene>
<dbReference type="STRING" id="1555112.LIP_3511"/>
<dbReference type="EMBL" id="AP014924">
    <property type="protein sequence ID" value="BAS29323.1"/>
    <property type="molecule type" value="Genomic_DNA"/>
</dbReference>
<evidence type="ECO:0000256" key="1">
    <source>
        <dbReference type="ARBA" id="ARBA00008814"/>
    </source>
</evidence>
<dbReference type="PATRIC" id="fig|1555112.3.peg.3549"/>
<dbReference type="Pfam" id="PF01497">
    <property type="entry name" value="Peripla_BP_2"/>
    <property type="match status" value="1"/>
</dbReference>
<evidence type="ECO:0000256" key="4">
    <source>
        <dbReference type="SAM" id="SignalP"/>
    </source>
</evidence>
<dbReference type="KEGG" id="lpil:LIP_3511"/>
<name>A0A0K2SQB8_LIMPI</name>
<dbReference type="Proteomes" id="UP000065807">
    <property type="component" value="Chromosome"/>
</dbReference>
<keyword evidence="7" id="KW-1185">Reference proteome</keyword>
<dbReference type="AlphaFoldDB" id="A0A0K2SQB8"/>
<evidence type="ECO:0000313" key="6">
    <source>
        <dbReference type="EMBL" id="BAS29323.1"/>
    </source>
</evidence>
<dbReference type="InterPro" id="IPR054828">
    <property type="entry name" value="Vit_B12_bind_prot"/>
</dbReference>
<dbReference type="SUPFAM" id="SSF53807">
    <property type="entry name" value="Helical backbone' metal receptor"/>
    <property type="match status" value="1"/>
</dbReference>
<dbReference type="OrthoDB" id="9816357at2"/>
<dbReference type="InterPro" id="IPR002491">
    <property type="entry name" value="ABC_transptr_periplasmic_BD"/>
</dbReference>
<evidence type="ECO:0000259" key="5">
    <source>
        <dbReference type="PROSITE" id="PS50983"/>
    </source>
</evidence>
<keyword evidence="2 4" id="KW-0732">Signal</keyword>
<evidence type="ECO:0000256" key="2">
    <source>
        <dbReference type="ARBA" id="ARBA00022729"/>
    </source>
</evidence>
<dbReference type="NCBIfam" id="NF038402">
    <property type="entry name" value="TroA_like"/>
    <property type="match status" value="1"/>
</dbReference>
<evidence type="ECO:0000256" key="3">
    <source>
        <dbReference type="SAM" id="Coils"/>
    </source>
</evidence>
<protein>
    <submittedName>
        <fullName evidence="6">Iron ABC transporter substrate-binding protein</fullName>
    </submittedName>
</protein>
<dbReference type="PANTHER" id="PTHR30535">
    <property type="entry name" value="VITAMIN B12-BINDING PROTEIN"/>
    <property type="match status" value="1"/>
</dbReference>
<dbReference type="Gene3D" id="3.40.50.1980">
    <property type="entry name" value="Nitrogenase molybdenum iron protein domain"/>
    <property type="match status" value="2"/>
</dbReference>
<dbReference type="GO" id="GO:0071281">
    <property type="term" value="P:cellular response to iron ion"/>
    <property type="evidence" value="ECO:0007669"/>
    <property type="project" value="TreeGrafter"/>
</dbReference>
<feature type="signal peptide" evidence="4">
    <location>
        <begin position="1"/>
        <end position="31"/>
    </location>
</feature>
<reference evidence="7" key="2">
    <citation type="journal article" date="2016" name="Int. J. Syst. Evol. Microbiol.">
        <title>Complete genome sequence and cell structure of Limnochorda pilosa, a Gram-negative spore-former within the phylum Firmicutes.</title>
        <authorList>
            <person name="Watanabe M."/>
            <person name="Kojima H."/>
            <person name="Fukui M."/>
        </authorList>
    </citation>
    <scope>NUCLEOTIDE SEQUENCE [LARGE SCALE GENOMIC DNA]</scope>
    <source>
        <strain evidence="7">HC45</strain>
    </source>
</reference>
<keyword evidence="3" id="KW-0175">Coiled coil</keyword>
<dbReference type="CDD" id="cd01143">
    <property type="entry name" value="YvrC"/>
    <property type="match status" value="1"/>
</dbReference>
<accession>A0A0K2SQB8</accession>
<feature type="domain" description="Fe/B12 periplasmic-binding" evidence="5">
    <location>
        <begin position="57"/>
        <end position="307"/>
    </location>
</feature>
<feature type="chain" id="PRO_5038573349" evidence="4">
    <location>
        <begin position="32"/>
        <end position="314"/>
    </location>
</feature>
<comment type="similarity">
    <text evidence="1">Belongs to the bacterial solute-binding protein 8 family.</text>
</comment>
<dbReference type="PROSITE" id="PS50983">
    <property type="entry name" value="FE_B12_PBP"/>
    <property type="match status" value="1"/>
</dbReference>
<feature type="coiled-coil region" evidence="3">
    <location>
        <begin position="154"/>
        <end position="181"/>
    </location>
</feature>
<evidence type="ECO:0000313" key="7">
    <source>
        <dbReference type="Proteomes" id="UP000065807"/>
    </source>
</evidence>
<organism evidence="6 7">
    <name type="scientific">Limnochorda pilosa</name>
    <dbReference type="NCBI Taxonomy" id="1555112"/>
    <lineage>
        <taxon>Bacteria</taxon>
        <taxon>Bacillati</taxon>
        <taxon>Bacillota</taxon>
        <taxon>Limnochordia</taxon>
        <taxon>Limnochordales</taxon>
        <taxon>Limnochordaceae</taxon>
        <taxon>Limnochorda</taxon>
    </lineage>
</organism>
<reference evidence="7" key="1">
    <citation type="submission" date="2015-07" db="EMBL/GenBank/DDBJ databases">
        <title>Complete genome sequence and phylogenetic analysis of Limnochorda pilosa.</title>
        <authorList>
            <person name="Watanabe M."/>
            <person name="Kojima H."/>
            <person name="Fukui M."/>
        </authorList>
    </citation>
    <scope>NUCLEOTIDE SEQUENCE [LARGE SCALE GENOMIC DNA]</scope>
    <source>
        <strain evidence="7">HC45</strain>
    </source>
</reference>
<dbReference type="PANTHER" id="PTHR30535:SF34">
    <property type="entry name" value="MOLYBDATE-BINDING PROTEIN MOLA"/>
    <property type="match status" value="1"/>
</dbReference>
<proteinExistence type="inferred from homology"/>
<sequence>MAQRPHPRALLGMLATLLLVALLLPSPAVVAEDPSAYPFTFTDDSGRAVTLEAPPRRVVSLGPSNTEILYAIGAGDRLVGVDVYSDYPPEVEGLPKVGQLLEPDFERIVALRPDLVLLINLSQEHQERLRALGLNAAHINAATLADVYDRILLLGRALDREDEARRVVEEMQRRIEAVRRRVASVPPADRPRVFYEVWPDPLMTAGPGSFIHDVIELAGGENVAADAPAPWPAFSLESLVERAPQVILTPFAESVQALREDGRPGWSGFPAVRAGRIHLVDQDVVGRPGPRVAQAVEELAALFYPERFGREEAP</sequence>
<dbReference type="InterPro" id="IPR050902">
    <property type="entry name" value="ABC_Transporter_SBP"/>
</dbReference>